<dbReference type="Proteomes" id="UP000007879">
    <property type="component" value="Unassembled WGS sequence"/>
</dbReference>
<dbReference type="EnsemblMetazoa" id="Aqu2.1.10467_001">
    <property type="protein sequence ID" value="Aqu2.1.10467_001"/>
    <property type="gene ID" value="Aqu2.1.10467"/>
</dbReference>
<proteinExistence type="predicted"/>
<evidence type="ECO:0000313" key="3">
    <source>
        <dbReference type="Proteomes" id="UP000007879"/>
    </source>
</evidence>
<dbReference type="InterPro" id="IPR016729">
    <property type="entry name" value="FADD"/>
</dbReference>
<dbReference type="CDD" id="cd01670">
    <property type="entry name" value="Death"/>
    <property type="match status" value="2"/>
</dbReference>
<dbReference type="InterPro" id="IPR000488">
    <property type="entry name" value="Death_dom"/>
</dbReference>
<dbReference type="KEGG" id="aqu:109589379"/>
<dbReference type="PANTHER" id="PTHR15077:SF9">
    <property type="entry name" value="C-TERMINAL OF ROC (COR) DOMAIN-CONTAINING PROTEIN"/>
    <property type="match status" value="1"/>
</dbReference>
<reference evidence="2" key="2">
    <citation type="submission" date="2017-05" db="UniProtKB">
        <authorList>
            <consortium name="EnsemblMetazoa"/>
        </authorList>
    </citation>
    <scope>IDENTIFICATION</scope>
</reference>
<dbReference type="Pfam" id="PF00531">
    <property type="entry name" value="Death"/>
    <property type="match status" value="1"/>
</dbReference>
<protein>
    <recommendedName>
        <fullName evidence="1">Death domain-containing protein</fullName>
    </recommendedName>
</protein>
<evidence type="ECO:0000259" key="1">
    <source>
        <dbReference type="PROSITE" id="PS50017"/>
    </source>
</evidence>
<dbReference type="GO" id="GO:0007165">
    <property type="term" value="P:signal transduction"/>
    <property type="evidence" value="ECO:0007669"/>
    <property type="project" value="InterPro"/>
</dbReference>
<dbReference type="AlphaFoldDB" id="A0A1X7T867"/>
<dbReference type="PROSITE" id="PS50017">
    <property type="entry name" value="DEATH_DOMAIN"/>
    <property type="match status" value="1"/>
</dbReference>
<dbReference type="SUPFAM" id="SSF47986">
    <property type="entry name" value="DEATH domain"/>
    <property type="match status" value="1"/>
</dbReference>
<feature type="domain" description="Death" evidence="1">
    <location>
        <begin position="163"/>
        <end position="206"/>
    </location>
</feature>
<dbReference type="PANTHER" id="PTHR15077">
    <property type="entry name" value="FAS-ASSOCIATING DEATH DOMAIN-CONTAINING PROTEIN FADD"/>
    <property type="match status" value="1"/>
</dbReference>
<gene>
    <name evidence="2" type="primary">109589379</name>
</gene>
<keyword evidence="3" id="KW-1185">Reference proteome</keyword>
<reference evidence="3" key="1">
    <citation type="journal article" date="2010" name="Nature">
        <title>The Amphimedon queenslandica genome and the evolution of animal complexity.</title>
        <authorList>
            <person name="Srivastava M."/>
            <person name="Simakov O."/>
            <person name="Chapman J."/>
            <person name="Fahey B."/>
            <person name="Gauthier M.E."/>
            <person name="Mitros T."/>
            <person name="Richards G.S."/>
            <person name="Conaco C."/>
            <person name="Dacre M."/>
            <person name="Hellsten U."/>
            <person name="Larroux C."/>
            <person name="Putnam N.H."/>
            <person name="Stanke M."/>
            <person name="Adamska M."/>
            <person name="Darling A."/>
            <person name="Degnan S.M."/>
            <person name="Oakley T.H."/>
            <person name="Plachetzki D.C."/>
            <person name="Zhai Y."/>
            <person name="Adamski M."/>
            <person name="Calcino A."/>
            <person name="Cummins S.F."/>
            <person name="Goodstein D.M."/>
            <person name="Harris C."/>
            <person name="Jackson D.J."/>
            <person name="Leys S.P."/>
            <person name="Shu S."/>
            <person name="Woodcroft B.J."/>
            <person name="Vervoort M."/>
            <person name="Kosik K.S."/>
            <person name="Manning G."/>
            <person name="Degnan B.M."/>
            <person name="Rokhsar D.S."/>
        </authorList>
    </citation>
    <scope>NUCLEOTIDE SEQUENCE [LARGE SCALE GENOMIC DNA]</scope>
</reference>
<dbReference type="InParanoid" id="A0A1X7T867"/>
<dbReference type="EnsemblMetazoa" id="XM_020005470.1">
    <property type="protein sequence ID" value="XP_019861029.1"/>
    <property type="gene ID" value="LOC109589379"/>
</dbReference>
<dbReference type="InterPro" id="IPR011029">
    <property type="entry name" value="DEATH-like_dom_sf"/>
</dbReference>
<name>A0A1X7T867_AMPQE</name>
<organism evidence="2">
    <name type="scientific">Amphimedon queenslandica</name>
    <name type="common">Sponge</name>
    <dbReference type="NCBI Taxonomy" id="400682"/>
    <lineage>
        <taxon>Eukaryota</taxon>
        <taxon>Metazoa</taxon>
        <taxon>Porifera</taxon>
        <taxon>Demospongiae</taxon>
        <taxon>Heteroscleromorpha</taxon>
        <taxon>Haplosclerida</taxon>
        <taxon>Niphatidae</taxon>
        <taxon>Amphimedon</taxon>
    </lineage>
</organism>
<evidence type="ECO:0000313" key="2">
    <source>
        <dbReference type="EnsemblMetazoa" id="Aqu2.1.10467_001"/>
    </source>
</evidence>
<dbReference type="Gene3D" id="1.10.533.10">
    <property type="entry name" value="Death Domain, Fas"/>
    <property type="match status" value="2"/>
</dbReference>
<accession>A0A1X7T867</accession>
<sequence length="346" mass="38847">MASDKPSREQQSPEMIAFHSQYSALADTLSGNQSVILPFATHLYTNDIIDKTVHQNVQDSRNPPYERAVTILSAIESVKMKLLPEKTFRAVVLALRKIDLSMTANKLIEALEASGGTVPPDLVPQLSPNESRTSLPGDSQLPVLEDTEPDINDLMNFVAVHIVGDQWKMLANSLDFDEAEIESIAINNQDEVLECCRDLFNTWRSKAYPPYLWSELQTRLCSPTVKLNAVAQEIPKRREKQKEMDKKYEIYQHFDSPTIAVLMQKVGCEVSDKWRGIGSELGLSPSTLSTIGRKRGDDTLKIMEVFSKWQAQLTTPNTWSSVLIALSSPQVKERKLADIICSDLKK</sequence>